<dbReference type="PROSITE" id="PS51012">
    <property type="entry name" value="ABC_TM2"/>
    <property type="match status" value="1"/>
</dbReference>
<name>A0A076MSY3_AMYME</name>
<dbReference type="InterPro" id="IPR000412">
    <property type="entry name" value="ABC_2_transport"/>
</dbReference>
<comment type="similarity">
    <text evidence="6">Belongs to the ABC-2 integral membrane protein family.</text>
</comment>
<comment type="subcellular location">
    <subcellularLocation>
        <location evidence="6">Cell membrane</location>
        <topology evidence="6">Multi-pass membrane protein</topology>
    </subcellularLocation>
    <subcellularLocation>
        <location evidence="1">Membrane</location>
        <topology evidence="1">Multi-pass membrane protein</topology>
    </subcellularLocation>
</comment>
<dbReference type="OrthoDB" id="670210at2"/>
<dbReference type="PATRIC" id="fig|1068978.7.peg.1899"/>
<keyword evidence="5" id="KW-0046">Antibiotic resistance</keyword>
<evidence type="ECO:0000256" key="3">
    <source>
        <dbReference type="ARBA" id="ARBA00022989"/>
    </source>
</evidence>
<keyword evidence="9" id="KW-1185">Reference proteome</keyword>
<protein>
    <recommendedName>
        <fullName evidence="6">Transport permease protein</fullName>
    </recommendedName>
</protein>
<dbReference type="GO" id="GO:0046677">
    <property type="term" value="P:response to antibiotic"/>
    <property type="evidence" value="ECO:0007669"/>
    <property type="project" value="UniProtKB-KW"/>
</dbReference>
<evidence type="ECO:0000256" key="6">
    <source>
        <dbReference type="RuleBase" id="RU361157"/>
    </source>
</evidence>
<dbReference type="KEGG" id="amq:AMETH_1798"/>
<organism evidence="8 9">
    <name type="scientific">Amycolatopsis methanolica 239</name>
    <dbReference type="NCBI Taxonomy" id="1068978"/>
    <lineage>
        <taxon>Bacteria</taxon>
        <taxon>Bacillati</taxon>
        <taxon>Actinomycetota</taxon>
        <taxon>Actinomycetes</taxon>
        <taxon>Pseudonocardiales</taxon>
        <taxon>Pseudonocardiaceae</taxon>
        <taxon>Amycolatopsis</taxon>
        <taxon>Amycolatopsis methanolica group</taxon>
    </lineage>
</organism>
<proteinExistence type="inferred from homology"/>
<keyword evidence="6" id="KW-1003">Cell membrane</keyword>
<evidence type="ECO:0000313" key="8">
    <source>
        <dbReference type="EMBL" id="AIJ21890.1"/>
    </source>
</evidence>
<feature type="transmembrane region" description="Helical" evidence="6">
    <location>
        <begin position="29"/>
        <end position="47"/>
    </location>
</feature>
<sequence length="256" mass="26693">MSTLYWHANNSAVLIGRSVRHILRSPDQAMTAIFLPVAIMLMFRYVFGGAINTGGTAYIDYVLAGIIAISVTFNSTSTTVGVADDLERGVVERFRSMPMSSVAVLTGHIAGAIVRNALSLAIMIGVGLLIGFSPTAGVGGWLGALGILLVFTVAISWVAAILGLLAGGTESAAGLGMILVFVPYLSSAFVPPSTMPDGLRAVVEVQPVTPVVDSVRALLLGGPVGNSAWLAVLWWGGITLVAMPVAGALFRRRSRR</sequence>
<dbReference type="AlphaFoldDB" id="A0A076MSY3"/>
<evidence type="ECO:0000256" key="4">
    <source>
        <dbReference type="ARBA" id="ARBA00023136"/>
    </source>
</evidence>
<dbReference type="GO" id="GO:0043190">
    <property type="term" value="C:ATP-binding cassette (ABC) transporter complex"/>
    <property type="evidence" value="ECO:0007669"/>
    <property type="project" value="InterPro"/>
</dbReference>
<dbReference type="InterPro" id="IPR047817">
    <property type="entry name" value="ABC2_TM_bact-type"/>
</dbReference>
<evidence type="ECO:0000256" key="1">
    <source>
        <dbReference type="ARBA" id="ARBA00004141"/>
    </source>
</evidence>
<evidence type="ECO:0000256" key="2">
    <source>
        <dbReference type="ARBA" id="ARBA00022692"/>
    </source>
</evidence>
<dbReference type="EMBL" id="CP009110">
    <property type="protein sequence ID" value="AIJ21890.1"/>
    <property type="molecule type" value="Genomic_DNA"/>
</dbReference>
<dbReference type="InterPro" id="IPR051784">
    <property type="entry name" value="Nod_factor_ABC_transporter"/>
</dbReference>
<keyword evidence="2 6" id="KW-0812">Transmembrane</keyword>
<dbReference type="eggNOG" id="COG0842">
    <property type="taxonomic scope" value="Bacteria"/>
</dbReference>
<dbReference type="Proteomes" id="UP000062973">
    <property type="component" value="Chromosome"/>
</dbReference>
<evidence type="ECO:0000259" key="7">
    <source>
        <dbReference type="PROSITE" id="PS51012"/>
    </source>
</evidence>
<gene>
    <name evidence="8" type="ORF">AMETH_1798</name>
</gene>
<keyword evidence="3 6" id="KW-1133">Transmembrane helix</keyword>
<feature type="transmembrane region" description="Helical" evidence="6">
    <location>
        <begin position="59"/>
        <end position="83"/>
    </location>
</feature>
<feature type="domain" description="ABC transmembrane type-2" evidence="7">
    <location>
        <begin position="27"/>
        <end position="253"/>
    </location>
</feature>
<feature type="transmembrane region" description="Helical" evidence="6">
    <location>
        <begin position="228"/>
        <end position="250"/>
    </location>
</feature>
<dbReference type="PIRSF" id="PIRSF006648">
    <property type="entry name" value="DrrB"/>
    <property type="match status" value="1"/>
</dbReference>
<keyword evidence="6" id="KW-0813">Transport</keyword>
<dbReference type="RefSeq" id="WP_017987752.1">
    <property type="nucleotide sequence ID" value="NZ_AQUL01000001.1"/>
</dbReference>
<dbReference type="PANTHER" id="PTHR43229">
    <property type="entry name" value="NODULATION PROTEIN J"/>
    <property type="match status" value="1"/>
</dbReference>
<dbReference type="PANTHER" id="PTHR43229:SF2">
    <property type="entry name" value="NODULATION PROTEIN J"/>
    <property type="match status" value="1"/>
</dbReference>
<feature type="transmembrane region" description="Helical" evidence="6">
    <location>
        <begin position="138"/>
        <end position="165"/>
    </location>
</feature>
<feature type="transmembrane region" description="Helical" evidence="6">
    <location>
        <begin position="172"/>
        <end position="190"/>
    </location>
</feature>
<evidence type="ECO:0000313" key="9">
    <source>
        <dbReference type="Proteomes" id="UP000062973"/>
    </source>
</evidence>
<dbReference type="Pfam" id="PF01061">
    <property type="entry name" value="ABC2_membrane"/>
    <property type="match status" value="1"/>
</dbReference>
<dbReference type="InterPro" id="IPR013525">
    <property type="entry name" value="ABC2_TM"/>
</dbReference>
<evidence type="ECO:0000256" key="5">
    <source>
        <dbReference type="ARBA" id="ARBA00023251"/>
    </source>
</evidence>
<feature type="transmembrane region" description="Helical" evidence="6">
    <location>
        <begin position="104"/>
        <end position="132"/>
    </location>
</feature>
<dbReference type="PRINTS" id="PR00164">
    <property type="entry name" value="ABC2TRNSPORT"/>
</dbReference>
<accession>A0A076MSY3</accession>
<keyword evidence="4 6" id="KW-0472">Membrane</keyword>
<dbReference type="HOGENOM" id="CLU_039483_2_0_11"/>
<dbReference type="STRING" id="1068978.AMETH_1798"/>
<reference evidence="8 9" key="1">
    <citation type="submission" date="2014-07" db="EMBL/GenBank/DDBJ databases">
        <title>Whole Genome Sequence of the Amycolatopsis methanolica 239.</title>
        <authorList>
            <person name="Tang B."/>
        </authorList>
    </citation>
    <scope>NUCLEOTIDE SEQUENCE [LARGE SCALE GENOMIC DNA]</scope>
    <source>
        <strain evidence="8 9">239</strain>
    </source>
</reference>
<dbReference type="GO" id="GO:0140359">
    <property type="term" value="F:ABC-type transporter activity"/>
    <property type="evidence" value="ECO:0007669"/>
    <property type="project" value="InterPro"/>
</dbReference>